<keyword evidence="1" id="KW-0540">Nuclease</keyword>
<protein>
    <submittedName>
        <fullName evidence="1">HNH endonuclease</fullName>
    </submittedName>
</protein>
<dbReference type="RefSeq" id="WP_098071752.1">
    <property type="nucleotide sequence ID" value="NZ_NUCI01000145.1"/>
</dbReference>
<dbReference type="EMBL" id="NVOI01000066">
    <property type="protein sequence ID" value="PGG89691.1"/>
    <property type="molecule type" value="Genomic_DNA"/>
</dbReference>
<dbReference type="Proteomes" id="UP000225320">
    <property type="component" value="Unassembled WGS sequence"/>
</dbReference>
<gene>
    <name evidence="1" type="ORF">CON73_17645</name>
</gene>
<name>A0A2B5BYP6_9BACI</name>
<keyword evidence="1" id="KW-0255">Endonuclease</keyword>
<reference evidence="1 2" key="1">
    <citation type="submission" date="2017-09" db="EMBL/GenBank/DDBJ databases">
        <title>Large-scale bioinformatics analysis of Bacillus genomes uncovers conserved roles of natural products in bacterial physiology.</title>
        <authorList>
            <consortium name="Agbiome Team Llc"/>
            <person name="Bleich R.M."/>
            <person name="Grubbs K.J."/>
            <person name="Santa Maria K.C."/>
            <person name="Allen S.E."/>
            <person name="Farag S."/>
            <person name="Shank E.A."/>
            <person name="Bowers A."/>
        </authorList>
    </citation>
    <scope>NUCLEOTIDE SEQUENCE [LARGE SCALE GENOMIC DNA]</scope>
    <source>
        <strain evidence="1 2">AFS094862</strain>
    </source>
</reference>
<organism evidence="1 2">
    <name type="scientific">Bacillus toyonensis</name>
    <dbReference type="NCBI Taxonomy" id="155322"/>
    <lineage>
        <taxon>Bacteria</taxon>
        <taxon>Bacillati</taxon>
        <taxon>Bacillota</taxon>
        <taxon>Bacilli</taxon>
        <taxon>Bacillales</taxon>
        <taxon>Bacillaceae</taxon>
        <taxon>Bacillus</taxon>
        <taxon>Bacillus cereus group</taxon>
    </lineage>
</organism>
<accession>A0A2B5BYP6</accession>
<evidence type="ECO:0000313" key="2">
    <source>
        <dbReference type="Proteomes" id="UP000225320"/>
    </source>
</evidence>
<sequence>MYNVILQPTGNKIAQFNYHSTMRNGIEITNIKSFLKQRDFEILSQIYKNGAIRVWGITQSPQKIKQWDKIQRGDVTLFSANKQIFASATITYKMRNLELAKHLWGKTENGESWEYIYFLDEVKNQSISLSVFNRLLDYGEGNLIQGFRVLDQEKSNIIMGAFDFHSALYTPTSTKEEIKQNIKDIISDLEQSASLDSEIKGKARKEQGILKGYLFANKKTCRCEICGEEFPIDLLVAAHIKKRALCTLEEKLDIEHVAIPMCKFGCDELFERGYISILDGEIVSLVETEQLPQSVNKYIANIEGKSCLNWNSNNAKYFEWHFSHHRGV</sequence>
<dbReference type="AlphaFoldDB" id="A0A2B5BYP6"/>
<evidence type="ECO:0000313" key="1">
    <source>
        <dbReference type="EMBL" id="PGG89691.1"/>
    </source>
</evidence>
<comment type="caution">
    <text evidence="1">The sequence shown here is derived from an EMBL/GenBank/DDBJ whole genome shotgun (WGS) entry which is preliminary data.</text>
</comment>
<keyword evidence="1" id="KW-0378">Hydrolase</keyword>
<proteinExistence type="predicted"/>
<dbReference type="GO" id="GO:0004519">
    <property type="term" value="F:endonuclease activity"/>
    <property type="evidence" value="ECO:0007669"/>
    <property type="project" value="UniProtKB-KW"/>
</dbReference>